<protein>
    <submittedName>
        <fullName evidence="1">Uncharacterized protein</fullName>
    </submittedName>
</protein>
<gene>
    <name evidence="1" type="ORF">S01H1_46466</name>
</gene>
<organism evidence="1">
    <name type="scientific">marine sediment metagenome</name>
    <dbReference type="NCBI Taxonomy" id="412755"/>
    <lineage>
        <taxon>unclassified sequences</taxon>
        <taxon>metagenomes</taxon>
        <taxon>ecological metagenomes</taxon>
    </lineage>
</organism>
<dbReference type="EMBL" id="BARS01029756">
    <property type="protein sequence ID" value="GAG08177.1"/>
    <property type="molecule type" value="Genomic_DNA"/>
</dbReference>
<name>X0VA08_9ZZZZ</name>
<sequence>MKITCKDLILKKLELVHRYLAVHEFDLTGYSENNLASRLPELAKAGKVIGRYRKGQSYKEWGLIGSDGQAQLI</sequence>
<dbReference type="AlphaFoldDB" id="X0VA08"/>
<evidence type="ECO:0000313" key="1">
    <source>
        <dbReference type="EMBL" id="GAG08177.1"/>
    </source>
</evidence>
<reference evidence="1" key="1">
    <citation type="journal article" date="2014" name="Front. Microbiol.">
        <title>High frequency of phylogenetically diverse reductive dehalogenase-homologous genes in deep subseafloor sedimentary metagenomes.</title>
        <authorList>
            <person name="Kawai M."/>
            <person name="Futagami T."/>
            <person name="Toyoda A."/>
            <person name="Takaki Y."/>
            <person name="Nishi S."/>
            <person name="Hori S."/>
            <person name="Arai W."/>
            <person name="Tsubouchi T."/>
            <person name="Morono Y."/>
            <person name="Uchiyama I."/>
            <person name="Ito T."/>
            <person name="Fujiyama A."/>
            <person name="Inagaki F."/>
            <person name="Takami H."/>
        </authorList>
    </citation>
    <scope>NUCLEOTIDE SEQUENCE</scope>
    <source>
        <strain evidence="1">Expedition CK06-06</strain>
    </source>
</reference>
<comment type="caution">
    <text evidence="1">The sequence shown here is derived from an EMBL/GenBank/DDBJ whole genome shotgun (WGS) entry which is preliminary data.</text>
</comment>
<accession>X0VA08</accession>
<proteinExistence type="predicted"/>